<evidence type="ECO:0000256" key="7">
    <source>
        <dbReference type="ARBA" id="ARBA00023554"/>
    </source>
</evidence>
<keyword evidence="3 12" id="KW-0479">Metal-binding</keyword>
<dbReference type="Pfam" id="PF03971">
    <property type="entry name" value="IDH"/>
    <property type="match status" value="1"/>
</dbReference>
<comment type="catalytic activity">
    <reaction evidence="7 9">
        <text>D-threo-isocitrate + NADP(+) = 2-oxoglutarate + CO2 + NADPH</text>
        <dbReference type="Rhea" id="RHEA:19629"/>
        <dbReference type="ChEBI" id="CHEBI:15562"/>
        <dbReference type="ChEBI" id="CHEBI:16526"/>
        <dbReference type="ChEBI" id="CHEBI:16810"/>
        <dbReference type="ChEBI" id="CHEBI:57783"/>
        <dbReference type="ChEBI" id="CHEBI:58349"/>
        <dbReference type="EC" id="1.1.1.42"/>
    </reaction>
</comment>
<dbReference type="PANTHER" id="PTHR36999:SF1">
    <property type="entry name" value="ISOCITRATE DEHYDROGENASE (NADP(+))"/>
    <property type="match status" value="1"/>
</dbReference>
<keyword evidence="4 12" id="KW-0460">Magnesium</keyword>
<feature type="binding site" evidence="11">
    <location>
        <begin position="129"/>
        <end position="136"/>
    </location>
    <ligand>
        <name>substrate</name>
    </ligand>
</feature>
<sequence length="735" mass="81661">MKITYTLTDESPALATYSFLPIVKAFLSKAGIDVETSDISLSARVLAQFPDRLKPEQRLPDALASLGELVNQAEANLIKTPNISASIPQLKATIKELQEKGYNVPNFPDEPKTQEEQDIKQAYQKVLGSAVNPVLRQGNSDRRCTKAVKEYAKKNPYKVVSFDTNSKSRVAYMGEGDFFANEQAVLITEPTSVKIEFIDENGKMQVLKSALKLEQNEILDATFMDVEKLEEFYEEQINYAKKENILFSLHLKATMMKVSDPVIFGHALQVYFKDLFAEFGDEFQKLGVNPNNGLSELLSKIESSSKKDAILQKYREILATRAPISMVDSQKGITNLHVPSDVIVDASMPAMLKNGARLWDKDGKECDTNACIPDKTYATIYEAVIEDLHKNGTLDPRVLGSVSNVGLMAKKAQEYGSHDKTFIAPSNGVFRIVDERTNSVLLEHKVRVGDIYRANQVKYDAVLNWIDLGIQRADITGSKAIFWLDEKRPSNKIMINLVKARLQECGKDIEILAPKQACLKSLELIRAGKDAISITGNVLRDYLTDLFPILELGTSAKMLSVVPMLKGGAMFETGAGGSAPKQVSQLIEENHLRWDSLGEFLALQASLEFFAQKTGNTKAQILADCLDEAIAKWLDNNKAPSRKVKEDDNRTSHFYLALYFAQALGAQTKDKDLSAFFAPIAQDLNQNESKIHQEFIDAQGVFVDLGGYYKFDDAKAQSVMCPSATFNAILAKIQA</sequence>
<evidence type="ECO:0000313" key="14">
    <source>
        <dbReference type="Proteomes" id="UP000256514"/>
    </source>
</evidence>
<feature type="binding site" evidence="12">
    <location>
        <position position="345"/>
    </location>
    <ligand>
        <name>Mg(2+)</name>
        <dbReference type="ChEBI" id="CHEBI:18420"/>
    </ligand>
</feature>
<dbReference type="InterPro" id="IPR004436">
    <property type="entry name" value="Isocitrate_DH_NADP_mono"/>
</dbReference>
<comment type="caution">
    <text evidence="13">The sequence shown here is derived from an EMBL/GenBank/DDBJ whole genome shotgun (WGS) entry which is preliminary data.</text>
</comment>
<dbReference type="RefSeq" id="WP_115570794.1">
    <property type="nucleotide sequence ID" value="NZ_NXLT01000002.1"/>
</dbReference>
<feature type="binding site" evidence="11">
    <location>
        <position position="142"/>
    </location>
    <ligand>
        <name>D-threo-isocitrate</name>
        <dbReference type="ChEBI" id="CHEBI:15562"/>
    </ligand>
</feature>
<evidence type="ECO:0000256" key="2">
    <source>
        <dbReference type="ARBA" id="ARBA00022532"/>
    </source>
</evidence>
<comment type="cofactor">
    <cofactor evidence="12">
        <name>Mg(2+)</name>
        <dbReference type="ChEBI" id="CHEBI:18420"/>
    </cofactor>
    <cofactor evidence="12">
        <name>Mn(2+)</name>
        <dbReference type="ChEBI" id="CHEBI:29035"/>
    </cofactor>
    <text evidence="12">Binds 1 Mg(2+) or Mn(2+) ion per subunit.</text>
</comment>
<evidence type="ECO:0000256" key="3">
    <source>
        <dbReference type="ARBA" id="ARBA00022723"/>
    </source>
</evidence>
<dbReference type="AlphaFoldDB" id="A0A3D8IS15"/>
<keyword evidence="6 9" id="KW-0560">Oxidoreductase</keyword>
<keyword evidence="2 9" id="KW-0816">Tricarboxylic acid cycle</keyword>
<dbReference type="EC" id="1.1.1.42" evidence="9"/>
<dbReference type="Gene3D" id="3.40.718.10">
    <property type="entry name" value="Isopropylmalate Dehydrogenase"/>
    <property type="match status" value="1"/>
</dbReference>
<dbReference type="NCBIfam" id="TIGR00178">
    <property type="entry name" value="monomer_idh"/>
    <property type="match status" value="1"/>
</dbReference>
<keyword evidence="5 9" id="KW-0521">NADP</keyword>
<evidence type="ECO:0000256" key="10">
    <source>
        <dbReference type="PIRSR" id="PIRSR009407-1"/>
    </source>
</evidence>
<reference evidence="13 14" key="1">
    <citation type="submission" date="2018-04" db="EMBL/GenBank/DDBJ databases">
        <title>Novel Campyloabacter and Helicobacter Species and Strains.</title>
        <authorList>
            <person name="Mannion A.J."/>
            <person name="Shen Z."/>
            <person name="Fox J.G."/>
        </authorList>
    </citation>
    <scope>NUCLEOTIDE SEQUENCE [LARGE SCALE GENOMIC DNA]</scope>
    <source>
        <strain evidence="13 14">MIT 12-6600</strain>
    </source>
</reference>
<evidence type="ECO:0000256" key="11">
    <source>
        <dbReference type="PIRSR" id="PIRSR009407-2"/>
    </source>
</evidence>
<keyword evidence="1 9" id="KW-0329">Glyoxylate bypass</keyword>
<dbReference type="OrthoDB" id="9807643at2"/>
<dbReference type="Proteomes" id="UP000256514">
    <property type="component" value="Unassembled WGS sequence"/>
</dbReference>
<gene>
    <name evidence="13" type="ORF">CQA54_03485</name>
</gene>
<evidence type="ECO:0000256" key="5">
    <source>
        <dbReference type="ARBA" id="ARBA00022857"/>
    </source>
</evidence>
<feature type="binding site" evidence="11">
    <location>
        <position position="540"/>
    </location>
    <ligand>
        <name>D-threo-isocitrate</name>
        <dbReference type="ChEBI" id="CHEBI:15562"/>
    </ligand>
</feature>
<evidence type="ECO:0000256" key="9">
    <source>
        <dbReference type="PIRNR" id="PIRNR009407"/>
    </source>
</evidence>
<dbReference type="PIRSF" id="PIRSF009407">
    <property type="entry name" value="IDH_monmr"/>
    <property type="match status" value="1"/>
</dbReference>
<dbReference type="EMBL" id="NXLT01000002">
    <property type="protein sequence ID" value="RDU67992.1"/>
    <property type="molecule type" value="Genomic_DNA"/>
</dbReference>
<keyword evidence="14" id="KW-1185">Reference proteome</keyword>
<dbReference type="GO" id="GO:0006097">
    <property type="term" value="P:glyoxylate cycle"/>
    <property type="evidence" value="ECO:0007669"/>
    <property type="project" value="UniProtKB-KW"/>
</dbReference>
<evidence type="ECO:0000256" key="4">
    <source>
        <dbReference type="ARBA" id="ARBA00022842"/>
    </source>
</evidence>
<feature type="binding site" evidence="12">
    <location>
        <position position="541"/>
    </location>
    <ligand>
        <name>Mg(2+)</name>
        <dbReference type="ChEBI" id="CHEBI:18420"/>
    </ligand>
</feature>
<dbReference type="SUPFAM" id="SSF53659">
    <property type="entry name" value="Isocitrate/Isopropylmalate dehydrogenase-like"/>
    <property type="match status" value="1"/>
</dbReference>
<dbReference type="PANTHER" id="PTHR36999">
    <property type="entry name" value="ISOCITRATE DEHYDROGENASE [NADP]"/>
    <property type="match status" value="1"/>
</dbReference>
<proteinExistence type="inferred from homology"/>
<dbReference type="GO" id="GO:0006099">
    <property type="term" value="P:tricarboxylic acid cycle"/>
    <property type="evidence" value="ECO:0007669"/>
    <property type="project" value="UniProtKB-KW"/>
</dbReference>
<evidence type="ECO:0000256" key="1">
    <source>
        <dbReference type="ARBA" id="ARBA00022435"/>
    </source>
</evidence>
<protein>
    <recommendedName>
        <fullName evidence="9">Isocitrate dehydrogenase [NADP]</fullName>
        <ecNumber evidence="9">1.1.1.42</ecNumber>
    </recommendedName>
    <alternativeName>
        <fullName evidence="9">Oxalosuccinate decarboxylase</fullName>
    </alternativeName>
</protein>
<dbReference type="GO" id="GO:0004450">
    <property type="term" value="F:isocitrate dehydrogenase (NADP+) activity"/>
    <property type="evidence" value="ECO:0007669"/>
    <property type="project" value="UniProtKB-EC"/>
</dbReference>
<feature type="site" description="Critical for catalysis" evidence="10">
    <location>
        <position position="252"/>
    </location>
</feature>
<dbReference type="GO" id="GO:0046872">
    <property type="term" value="F:metal ion binding"/>
    <property type="evidence" value="ECO:0007669"/>
    <property type="project" value="UniProtKB-KW"/>
</dbReference>
<evidence type="ECO:0000256" key="12">
    <source>
        <dbReference type="PIRSR" id="PIRSR009407-3"/>
    </source>
</evidence>
<feature type="binding site" evidence="12">
    <location>
        <position position="545"/>
    </location>
    <ligand>
        <name>Mg(2+)</name>
        <dbReference type="ChEBI" id="CHEBI:18420"/>
    </ligand>
</feature>
<feature type="site" description="Critical for catalysis" evidence="10">
    <location>
        <position position="415"/>
    </location>
</feature>
<accession>A0A3D8IS15</accession>
<evidence type="ECO:0000256" key="8">
    <source>
        <dbReference type="ARBA" id="ARBA00046318"/>
    </source>
</evidence>
<evidence type="ECO:0000313" key="13">
    <source>
        <dbReference type="EMBL" id="RDU67992.1"/>
    </source>
</evidence>
<evidence type="ECO:0000256" key="6">
    <source>
        <dbReference type="ARBA" id="ARBA00023002"/>
    </source>
</evidence>
<comment type="similarity">
    <text evidence="8 9">Belongs to the monomeric-type IDH family.</text>
</comment>
<name>A0A3D8IS15_9HELI</name>
<organism evidence="13 14">
    <name type="scientific">Helicobacter equorum</name>
    <dbReference type="NCBI Taxonomy" id="361872"/>
    <lineage>
        <taxon>Bacteria</taxon>
        <taxon>Pseudomonadati</taxon>
        <taxon>Campylobacterota</taxon>
        <taxon>Epsilonproteobacteria</taxon>
        <taxon>Campylobacterales</taxon>
        <taxon>Helicobacteraceae</taxon>
        <taxon>Helicobacter</taxon>
    </lineage>
</organism>